<protein>
    <submittedName>
        <fullName evidence="2">Uncharacterized protein</fullName>
    </submittedName>
</protein>
<dbReference type="RefSeq" id="WP_176531164.1">
    <property type="nucleotide sequence ID" value="NZ_CP088022.1"/>
</dbReference>
<comment type="caution">
    <text evidence="2">The sequence shown here is derived from an EMBL/GenBank/DDBJ whole genome shotgun (WGS) entry which is preliminary data.</text>
</comment>
<dbReference type="AlphaFoldDB" id="A0A973WML1"/>
<accession>A0A973WML1</accession>
<feature type="transmembrane region" description="Helical" evidence="1">
    <location>
        <begin position="20"/>
        <end position="39"/>
    </location>
</feature>
<evidence type="ECO:0000256" key="1">
    <source>
        <dbReference type="SAM" id="Phobius"/>
    </source>
</evidence>
<name>A0A973WML1_9BRAD</name>
<dbReference type="EMBL" id="JABWSX010000001">
    <property type="protein sequence ID" value="NVL07504.1"/>
    <property type="molecule type" value="Genomic_DNA"/>
</dbReference>
<gene>
    <name evidence="2" type="ORF">HU230_17520</name>
</gene>
<keyword evidence="1" id="KW-0472">Membrane</keyword>
<keyword evidence="1" id="KW-1133">Transmembrane helix</keyword>
<feature type="transmembrane region" description="Helical" evidence="1">
    <location>
        <begin position="45"/>
        <end position="65"/>
    </location>
</feature>
<keyword evidence="1" id="KW-0812">Transmembrane</keyword>
<reference evidence="2" key="1">
    <citation type="submission" date="2020-06" db="EMBL/GenBank/DDBJ databases">
        <title>Whole Genome Sequence of Bradyrhizobium sp. Strain 66S1MB.</title>
        <authorList>
            <person name="Bromfield E."/>
            <person name="Cloutier S."/>
        </authorList>
    </citation>
    <scope>NUCLEOTIDE SEQUENCE</scope>
    <source>
        <strain evidence="2">66S1MB</strain>
    </source>
</reference>
<evidence type="ECO:0000313" key="2">
    <source>
        <dbReference type="EMBL" id="NVL07504.1"/>
    </source>
</evidence>
<proteinExistence type="predicted"/>
<organism evidence="2">
    <name type="scientific">Bradyrhizobium quebecense</name>
    <dbReference type="NCBI Taxonomy" id="2748629"/>
    <lineage>
        <taxon>Bacteria</taxon>
        <taxon>Pseudomonadati</taxon>
        <taxon>Pseudomonadota</taxon>
        <taxon>Alphaproteobacteria</taxon>
        <taxon>Hyphomicrobiales</taxon>
        <taxon>Nitrobacteraceae</taxon>
        <taxon>Bradyrhizobium</taxon>
    </lineage>
</organism>
<sequence>MKLVSNINAYRRRHGRRIAIEQAVFWSAVGGLLLIWPHLSDALPTGTFVAGGILLSVANGVAIYLKRPGAN</sequence>